<accession>A0A9P4I7K1</accession>
<dbReference type="InterPro" id="IPR000073">
    <property type="entry name" value="AB_hydrolase_1"/>
</dbReference>
<feature type="domain" description="AB hydrolase-1" evidence="2">
    <location>
        <begin position="59"/>
        <end position="291"/>
    </location>
</feature>
<name>A0A9P4I7K1_9PEZI</name>
<evidence type="ECO:0000313" key="4">
    <source>
        <dbReference type="Proteomes" id="UP000799772"/>
    </source>
</evidence>
<dbReference type="InterPro" id="IPR050228">
    <property type="entry name" value="Carboxylesterase_BioH"/>
</dbReference>
<comment type="caution">
    <text evidence="3">The sequence shown here is derived from an EMBL/GenBank/DDBJ whole genome shotgun (WGS) entry which is preliminary data.</text>
</comment>
<dbReference type="Proteomes" id="UP000799772">
    <property type="component" value="Unassembled WGS sequence"/>
</dbReference>
<dbReference type="AlphaFoldDB" id="A0A9P4I7K1"/>
<proteinExistence type="predicted"/>
<keyword evidence="4" id="KW-1185">Reference proteome</keyword>
<evidence type="ECO:0000259" key="2">
    <source>
        <dbReference type="Pfam" id="PF00561"/>
    </source>
</evidence>
<dbReference type="Pfam" id="PF00561">
    <property type="entry name" value="Abhydrolase_1"/>
    <property type="match status" value="1"/>
</dbReference>
<dbReference type="Gene3D" id="3.40.50.1820">
    <property type="entry name" value="alpha/beta hydrolase"/>
    <property type="match status" value="1"/>
</dbReference>
<evidence type="ECO:0000256" key="1">
    <source>
        <dbReference type="SAM" id="MobiDB-lite"/>
    </source>
</evidence>
<reference evidence="3" key="1">
    <citation type="journal article" date="2020" name="Stud. Mycol.">
        <title>101 Dothideomycetes genomes: a test case for predicting lifestyles and emergence of pathogens.</title>
        <authorList>
            <person name="Haridas S."/>
            <person name="Albert R."/>
            <person name="Binder M."/>
            <person name="Bloem J."/>
            <person name="Labutti K."/>
            <person name="Salamov A."/>
            <person name="Andreopoulos B."/>
            <person name="Baker S."/>
            <person name="Barry K."/>
            <person name="Bills G."/>
            <person name="Bluhm B."/>
            <person name="Cannon C."/>
            <person name="Castanera R."/>
            <person name="Culley D."/>
            <person name="Daum C."/>
            <person name="Ezra D."/>
            <person name="Gonzalez J."/>
            <person name="Henrissat B."/>
            <person name="Kuo A."/>
            <person name="Liang C."/>
            <person name="Lipzen A."/>
            <person name="Lutzoni F."/>
            <person name="Magnuson J."/>
            <person name="Mondo S."/>
            <person name="Nolan M."/>
            <person name="Ohm R."/>
            <person name="Pangilinan J."/>
            <person name="Park H.-J."/>
            <person name="Ramirez L."/>
            <person name="Alfaro M."/>
            <person name="Sun H."/>
            <person name="Tritt A."/>
            <person name="Yoshinaga Y."/>
            <person name="Zwiers L.-H."/>
            <person name="Turgeon B."/>
            <person name="Goodwin S."/>
            <person name="Spatafora J."/>
            <person name="Crous P."/>
            <person name="Grigoriev I."/>
        </authorList>
    </citation>
    <scope>NUCLEOTIDE SEQUENCE</scope>
    <source>
        <strain evidence="3">CBS 133067</strain>
    </source>
</reference>
<protein>
    <submittedName>
        <fullName evidence="3">Carboxylesterase protein</fullName>
    </submittedName>
</protein>
<evidence type="ECO:0000313" key="3">
    <source>
        <dbReference type="EMBL" id="KAF2093874.1"/>
    </source>
</evidence>
<dbReference type="PANTHER" id="PTHR43194">
    <property type="entry name" value="HYDROLASE ALPHA/BETA FOLD FAMILY"/>
    <property type="match status" value="1"/>
</dbReference>
<dbReference type="OrthoDB" id="408373at2759"/>
<gene>
    <name evidence="3" type="ORF">NA57DRAFT_47626</name>
</gene>
<organism evidence="3 4">
    <name type="scientific">Rhizodiscina lignyota</name>
    <dbReference type="NCBI Taxonomy" id="1504668"/>
    <lineage>
        <taxon>Eukaryota</taxon>
        <taxon>Fungi</taxon>
        <taxon>Dikarya</taxon>
        <taxon>Ascomycota</taxon>
        <taxon>Pezizomycotina</taxon>
        <taxon>Dothideomycetes</taxon>
        <taxon>Pleosporomycetidae</taxon>
        <taxon>Aulographales</taxon>
        <taxon>Rhizodiscinaceae</taxon>
        <taxon>Rhizodiscina</taxon>
    </lineage>
</organism>
<feature type="region of interest" description="Disordered" evidence="1">
    <location>
        <begin position="1"/>
        <end position="24"/>
    </location>
</feature>
<dbReference type="InterPro" id="IPR029058">
    <property type="entry name" value="AB_hydrolase_fold"/>
</dbReference>
<sequence>MRELGHRKPLTVANGAKKPTASKANGHIESVVGRYVHLSLDGHDYRIFYEESGPADGIPLVLLHAANTDARMWRHQLGDPELADKYRLIAFDMPWRGRSAPPAELLRTEYRLSNDLYRRIIRGFCDTLQLDLPILVGCSMGGYICFYYAYHDTGRYRGFIAAACRDFEQRRWLLESVFRHPSISFSRFLAVTSAGFMAPMDPPEHADETAWLYETGAPRTIRGDLAFAALDCDARPFMGQIDTTKIPFYVLGGEYDWSCTKEHTDAIKSRMPRAIVVRMDGIGHFPPDENPAVFKKYLVPCLEELIANTS</sequence>
<dbReference type="PANTHER" id="PTHR43194:SF2">
    <property type="entry name" value="PEROXISOMAL MEMBRANE PROTEIN LPX1"/>
    <property type="match status" value="1"/>
</dbReference>
<dbReference type="EMBL" id="ML978136">
    <property type="protein sequence ID" value="KAF2093874.1"/>
    <property type="molecule type" value="Genomic_DNA"/>
</dbReference>
<dbReference type="SUPFAM" id="SSF53474">
    <property type="entry name" value="alpha/beta-Hydrolases"/>
    <property type="match status" value="1"/>
</dbReference>